<dbReference type="InterPro" id="IPR011701">
    <property type="entry name" value="MFS"/>
</dbReference>
<dbReference type="GO" id="GO:0005886">
    <property type="term" value="C:plasma membrane"/>
    <property type="evidence" value="ECO:0007669"/>
    <property type="project" value="TreeGrafter"/>
</dbReference>
<feature type="transmembrane region" description="Helical" evidence="5">
    <location>
        <begin position="385"/>
        <end position="404"/>
    </location>
</feature>
<dbReference type="Proteomes" id="UP001213000">
    <property type="component" value="Unassembled WGS sequence"/>
</dbReference>
<dbReference type="GO" id="GO:0022857">
    <property type="term" value="F:transmembrane transporter activity"/>
    <property type="evidence" value="ECO:0007669"/>
    <property type="project" value="InterPro"/>
</dbReference>
<dbReference type="InterPro" id="IPR020846">
    <property type="entry name" value="MFS_dom"/>
</dbReference>
<gene>
    <name evidence="7" type="ORF">NP233_g2908</name>
</gene>
<keyword evidence="2 5" id="KW-0812">Transmembrane</keyword>
<name>A0AAD5YYQ3_9AGAR</name>
<dbReference type="PANTHER" id="PTHR23502">
    <property type="entry name" value="MAJOR FACILITATOR SUPERFAMILY"/>
    <property type="match status" value="1"/>
</dbReference>
<dbReference type="Pfam" id="PF07690">
    <property type="entry name" value="MFS_1"/>
    <property type="match status" value="1"/>
</dbReference>
<dbReference type="Gene3D" id="1.20.1250.20">
    <property type="entry name" value="MFS general substrate transporter like domains"/>
    <property type="match status" value="1"/>
</dbReference>
<evidence type="ECO:0000256" key="2">
    <source>
        <dbReference type="ARBA" id="ARBA00022692"/>
    </source>
</evidence>
<feature type="transmembrane region" description="Helical" evidence="5">
    <location>
        <begin position="198"/>
        <end position="220"/>
    </location>
</feature>
<evidence type="ECO:0000313" key="7">
    <source>
        <dbReference type="EMBL" id="KAJ3572699.1"/>
    </source>
</evidence>
<comment type="subcellular location">
    <subcellularLocation>
        <location evidence="1">Membrane</location>
        <topology evidence="1">Multi-pass membrane protein</topology>
    </subcellularLocation>
</comment>
<organism evidence="7 8">
    <name type="scientific">Leucocoprinus birnbaumii</name>
    <dbReference type="NCBI Taxonomy" id="56174"/>
    <lineage>
        <taxon>Eukaryota</taxon>
        <taxon>Fungi</taxon>
        <taxon>Dikarya</taxon>
        <taxon>Basidiomycota</taxon>
        <taxon>Agaricomycotina</taxon>
        <taxon>Agaricomycetes</taxon>
        <taxon>Agaricomycetidae</taxon>
        <taxon>Agaricales</taxon>
        <taxon>Agaricineae</taxon>
        <taxon>Agaricaceae</taxon>
        <taxon>Leucocoprinus</taxon>
    </lineage>
</organism>
<sequence length="483" mass="52923">MASDSSTIASKDEVTLKLDQSGLPLVPQPTTSPLDPLNYPNWLKYLILAETSLLGFITELAIDMINPTVDQLSQEFHISLQVATYHSLVVRVTGAVGPIVMLPLANIYGHRLMFLICTSLTVIACAVAAISKSFAMLIAIRGLIGISTTSQVLGVGIIPRLFFLHQRGRMMGLFLLVSFSGAHFAPIIGGLVATGLGWRWTCWTGAIIAGCALLVVTFFLPDTLFQRPDQDSAVDTSRCKEWNAATGSGEGEVFRAPPMRLATYVRSLRLLDSERMPARRSFSLWEVFGRPVKLMAYPWVFLPVVYCSIIATYASVGPLLIAPAIFTEVYHFDSLQNGLASGLSIQAGMMIGEVFSGTVTDRLIKRARKRALEKGTSAEPEIRLQGLWPVAVIVPLGLLIRLYTSLCQDVHSSLCGDGVGLYRRSVLVLVLVFYEIPLGRSVGYEWAFVVFAAICVFAFLGIVVLMRKGADWRKRKNETNIGE</sequence>
<comment type="caution">
    <text evidence="7">The sequence shown here is derived from an EMBL/GenBank/DDBJ whole genome shotgun (WGS) entry which is preliminary data.</text>
</comment>
<dbReference type="PANTHER" id="PTHR23502:SF34">
    <property type="entry name" value="PROTEIN HOL1"/>
    <property type="match status" value="1"/>
</dbReference>
<protein>
    <recommendedName>
        <fullName evidence="6">Major facilitator superfamily (MFS) profile domain-containing protein</fullName>
    </recommendedName>
</protein>
<accession>A0AAD5YYQ3</accession>
<feature type="transmembrane region" description="Helical" evidence="5">
    <location>
        <begin position="112"/>
        <end position="130"/>
    </location>
</feature>
<dbReference type="EMBL" id="JANIEX010000131">
    <property type="protein sequence ID" value="KAJ3572699.1"/>
    <property type="molecule type" value="Genomic_DNA"/>
</dbReference>
<feature type="transmembrane region" description="Helical" evidence="5">
    <location>
        <begin position="299"/>
        <end position="325"/>
    </location>
</feature>
<feature type="transmembrane region" description="Helical" evidence="5">
    <location>
        <begin position="345"/>
        <end position="364"/>
    </location>
</feature>
<evidence type="ECO:0000256" key="5">
    <source>
        <dbReference type="SAM" id="Phobius"/>
    </source>
</evidence>
<evidence type="ECO:0000256" key="4">
    <source>
        <dbReference type="ARBA" id="ARBA00023136"/>
    </source>
</evidence>
<feature type="transmembrane region" description="Helical" evidence="5">
    <location>
        <begin position="170"/>
        <end position="192"/>
    </location>
</feature>
<dbReference type="SUPFAM" id="SSF103473">
    <property type="entry name" value="MFS general substrate transporter"/>
    <property type="match status" value="1"/>
</dbReference>
<dbReference type="PROSITE" id="PS50850">
    <property type="entry name" value="MFS"/>
    <property type="match status" value="1"/>
</dbReference>
<evidence type="ECO:0000256" key="1">
    <source>
        <dbReference type="ARBA" id="ARBA00004141"/>
    </source>
</evidence>
<keyword evidence="3 5" id="KW-1133">Transmembrane helix</keyword>
<keyword evidence="8" id="KW-1185">Reference proteome</keyword>
<evidence type="ECO:0000313" key="8">
    <source>
        <dbReference type="Proteomes" id="UP001213000"/>
    </source>
</evidence>
<feature type="transmembrane region" description="Helical" evidence="5">
    <location>
        <begin position="446"/>
        <end position="466"/>
    </location>
</feature>
<keyword evidence="4 5" id="KW-0472">Membrane</keyword>
<feature type="transmembrane region" description="Helical" evidence="5">
    <location>
        <begin position="82"/>
        <end position="105"/>
    </location>
</feature>
<feature type="transmembrane region" description="Helical" evidence="5">
    <location>
        <begin position="136"/>
        <end position="158"/>
    </location>
</feature>
<dbReference type="InterPro" id="IPR036259">
    <property type="entry name" value="MFS_trans_sf"/>
</dbReference>
<reference evidence="7" key="1">
    <citation type="submission" date="2022-07" db="EMBL/GenBank/DDBJ databases">
        <title>Genome Sequence of Leucocoprinus birnbaumii.</title>
        <authorList>
            <person name="Buettner E."/>
        </authorList>
    </citation>
    <scope>NUCLEOTIDE SEQUENCE</scope>
    <source>
        <strain evidence="7">VT141</strain>
    </source>
</reference>
<dbReference type="AlphaFoldDB" id="A0AAD5YYQ3"/>
<proteinExistence type="predicted"/>
<feature type="domain" description="Major facilitator superfamily (MFS) profile" evidence="6">
    <location>
        <begin position="47"/>
        <end position="483"/>
    </location>
</feature>
<evidence type="ECO:0000256" key="3">
    <source>
        <dbReference type="ARBA" id="ARBA00022989"/>
    </source>
</evidence>
<evidence type="ECO:0000259" key="6">
    <source>
        <dbReference type="PROSITE" id="PS50850"/>
    </source>
</evidence>